<accession>A0A242N0Y3</accession>
<name>A0A242N0Y3_CABSO</name>
<evidence type="ECO:0000313" key="1">
    <source>
        <dbReference type="EMBL" id="OTP77338.1"/>
    </source>
</evidence>
<evidence type="ECO:0000313" key="2">
    <source>
        <dbReference type="Proteomes" id="UP000194546"/>
    </source>
</evidence>
<dbReference type="Proteomes" id="UP000194546">
    <property type="component" value="Unassembled WGS sequence"/>
</dbReference>
<comment type="caution">
    <text evidence="1">The sequence shown here is derived from an EMBL/GenBank/DDBJ whole genome shotgun (WGS) entry which is preliminary data.</text>
</comment>
<protein>
    <submittedName>
        <fullName evidence="1">Uncharacterized protein</fullName>
    </submittedName>
</protein>
<organism evidence="1 2">
    <name type="scientific">Caballeronia sordidicola</name>
    <name type="common">Burkholderia sordidicola</name>
    <dbReference type="NCBI Taxonomy" id="196367"/>
    <lineage>
        <taxon>Bacteria</taxon>
        <taxon>Pseudomonadati</taxon>
        <taxon>Pseudomonadota</taxon>
        <taxon>Betaproteobacteria</taxon>
        <taxon>Burkholderiales</taxon>
        <taxon>Burkholderiaceae</taxon>
        <taxon>Caballeronia</taxon>
    </lineage>
</organism>
<proteinExistence type="predicted"/>
<reference evidence="1 2" key="1">
    <citation type="submission" date="2017-03" db="EMBL/GenBank/DDBJ databases">
        <title>Genome analysis of strain PAMC 26510.</title>
        <authorList>
            <person name="Oh H.-M."/>
            <person name="Yang J.-A."/>
        </authorList>
    </citation>
    <scope>NUCLEOTIDE SEQUENCE [LARGE SCALE GENOMIC DNA]</scope>
    <source>
        <strain evidence="1 2">PAMC 26510</strain>
    </source>
</reference>
<gene>
    <name evidence="1" type="ORF">PAMC26510_09095</name>
</gene>
<sequence>MPLHLPARSTHAVVFEAGFAARDVMLRGFRLPLRGQRRLARTSVRRRPLLPV</sequence>
<dbReference type="AlphaFoldDB" id="A0A242N0Y3"/>
<dbReference type="EMBL" id="NBTY01000053">
    <property type="protein sequence ID" value="OTP77338.1"/>
    <property type="molecule type" value="Genomic_DNA"/>
</dbReference>